<keyword evidence="3" id="KW-1185">Reference proteome</keyword>
<dbReference type="EMBL" id="BAAAFG010000001">
    <property type="protein sequence ID" value="GAA0871090.1"/>
    <property type="molecule type" value="Genomic_DNA"/>
</dbReference>
<feature type="compositionally biased region" description="Polar residues" evidence="1">
    <location>
        <begin position="1"/>
        <end position="13"/>
    </location>
</feature>
<evidence type="ECO:0000256" key="1">
    <source>
        <dbReference type="SAM" id="MobiDB-lite"/>
    </source>
</evidence>
<name>A0ABP3XP63_9FLAO</name>
<organism evidence="2 3">
    <name type="scientific">Gangjinia marincola</name>
    <dbReference type="NCBI Taxonomy" id="578463"/>
    <lineage>
        <taxon>Bacteria</taxon>
        <taxon>Pseudomonadati</taxon>
        <taxon>Bacteroidota</taxon>
        <taxon>Flavobacteriia</taxon>
        <taxon>Flavobacteriales</taxon>
        <taxon>Flavobacteriaceae</taxon>
        <taxon>Gangjinia</taxon>
    </lineage>
</organism>
<protein>
    <submittedName>
        <fullName evidence="2">Uncharacterized protein</fullName>
    </submittedName>
</protein>
<feature type="compositionally biased region" description="Basic and acidic residues" evidence="1">
    <location>
        <begin position="64"/>
        <end position="73"/>
    </location>
</feature>
<accession>A0ABP3XP63</accession>
<evidence type="ECO:0000313" key="2">
    <source>
        <dbReference type="EMBL" id="GAA0871090.1"/>
    </source>
</evidence>
<dbReference type="RefSeq" id="WP_343762728.1">
    <property type="nucleotide sequence ID" value="NZ_BAAAFG010000001.1"/>
</dbReference>
<proteinExistence type="predicted"/>
<comment type="caution">
    <text evidence="2">The sequence shown here is derived from an EMBL/GenBank/DDBJ whole genome shotgun (WGS) entry which is preliminary data.</text>
</comment>
<sequence length="83" mass="9443">MENTGGMTKTKASFQDRYRRSSNFGYGSPDRSLEIKDEEAGELKLTSSDDDSLSKEERKEIAEKMDKFRERIEQTPGGEQSDS</sequence>
<evidence type="ECO:0000313" key="3">
    <source>
        <dbReference type="Proteomes" id="UP001500507"/>
    </source>
</evidence>
<feature type="region of interest" description="Disordered" evidence="1">
    <location>
        <begin position="64"/>
        <end position="83"/>
    </location>
</feature>
<gene>
    <name evidence="2" type="ORF">GCM10009117_02350</name>
</gene>
<reference evidence="3" key="1">
    <citation type="journal article" date="2019" name="Int. J. Syst. Evol. Microbiol.">
        <title>The Global Catalogue of Microorganisms (GCM) 10K type strain sequencing project: providing services to taxonomists for standard genome sequencing and annotation.</title>
        <authorList>
            <consortium name="The Broad Institute Genomics Platform"/>
            <consortium name="The Broad Institute Genome Sequencing Center for Infectious Disease"/>
            <person name="Wu L."/>
            <person name="Ma J."/>
        </authorList>
    </citation>
    <scope>NUCLEOTIDE SEQUENCE [LARGE SCALE GENOMIC DNA]</scope>
    <source>
        <strain evidence="3">JCM 16082</strain>
    </source>
</reference>
<dbReference type="Proteomes" id="UP001500507">
    <property type="component" value="Unassembled WGS sequence"/>
</dbReference>
<feature type="region of interest" description="Disordered" evidence="1">
    <location>
        <begin position="1"/>
        <end position="58"/>
    </location>
</feature>